<feature type="region of interest" description="Disordered" evidence="1">
    <location>
        <begin position="42"/>
        <end position="117"/>
    </location>
</feature>
<keyword evidence="3" id="KW-1185">Reference proteome</keyword>
<dbReference type="AlphaFoldDB" id="A0A8T0EAP1"/>
<reference evidence="2" key="2">
    <citation type="submission" date="2020-06" db="EMBL/GenBank/DDBJ databases">
        <authorList>
            <person name="Sheffer M."/>
        </authorList>
    </citation>
    <scope>NUCLEOTIDE SEQUENCE</scope>
</reference>
<dbReference type="EMBL" id="JABXBU010002230">
    <property type="protein sequence ID" value="KAF8768410.1"/>
    <property type="molecule type" value="Genomic_DNA"/>
</dbReference>
<feature type="compositionally biased region" description="Low complexity" evidence="1">
    <location>
        <begin position="43"/>
        <end position="55"/>
    </location>
</feature>
<reference evidence="2" key="1">
    <citation type="journal article" date="2020" name="bioRxiv">
        <title>Chromosome-level reference genome of the European wasp spider Argiope bruennichi: a resource for studies on range expansion and evolutionary adaptation.</title>
        <authorList>
            <person name="Sheffer M.M."/>
            <person name="Hoppe A."/>
            <person name="Krehenwinkel H."/>
            <person name="Uhl G."/>
            <person name="Kuss A.W."/>
            <person name="Jensen L."/>
            <person name="Jensen C."/>
            <person name="Gillespie R.G."/>
            <person name="Hoff K.J."/>
            <person name="Prost S."/>
        </authorList>
    </citation>
    <scope>NUCLEOTIDE SEQUENCE</scope>
</reference>
<organism evidence="2 3">
    <name type="scientific">Argiope bruennichi</name>
    <name type="common">Wasp spider</name>
    <name type="synonym">Aranea bruennichi</name>
    <dbReference type="NCBI Taxonomy" id="94029"/>
    <lineage>
        <taxon>Eukaryota</taxon>
        <taxon>Metazoa</taxon>
        <taxon>Ecdysozoa</taxon>
        <taxon>Arthropoda</taxon>
        <taxon>Chelicerata</taxon>
        <taxon>Arachnida</taxon>
        <taxon>Araneae</taxon>
        <taxon>Araneomorphae</taxon>
        <taxon>Entelegynae</taxon>
        <taxon>Araneoidea</taxon>
        <taxon>Araneidae</taxon>
        <taxon>Argiope</taxon>
    </lineage>
</organism>
<comment type="caution">
    <text evidence="2">The sequence shown here is derived from an EMBL/GenBank/DDBJ whole genome shotgun (WGS) entry which is preliminary data.</text>
</comment>
<protein>
    <submittedName>
        <fullName evidence="2">Uncharacterized protein</fullName>
    </submittedName>
</protein>
<evidence type="ECO:0000313" key="3">
    <source>
        <dbReference type="Proteomes" id="UP000807504"/>
    </source>
</evidence>
<dbReference type="Proteomes" id="UP000807504">
    <property type="component" value="Unassembled WGS sequence"/>
</dbReference>
<feature type="compositionally biased region" description="Polar residues" evidence="1">
    <location>
        <begin position="81"/>
        <end position="100"/>
    </location>
</feature>
<evidence type="ECO:0000256" key="1">
    <source>
        <dbReference type="SAM" id="MobiDB-lite"/>
    </source>
</evidence>
<sequence>MFDSDAEFARLRRKANCPACGRSTLISFGKGHCLECHAPLPKSTTTTASNSRSSTPILTRQVPIESRRSPQPSPQIPNSEINMVSPISQKQKNSQDNFQPVPSKKAAKKPRTEENFKFSTENAFSHLQEETDKTSKTPATISLVIKENYNLILQEIMKNHPETENNFQNGYIQIKPKSENARQEIIQLLQTKKQDFIMNEAPEERPVKIVISTPKTSKKSLNPTTIKS</sequence>
<proteinExistence type="predicted"/>
<evidence type="ECO:0000313" key="2">
    <source>
        <dbReference type="EMBL" id="KAF8768410.1"/>
    </source>
</evidence>
<name>A0A8T0EAP1_ARGBR</name>
<accession>A0A8T0EAP1</accession>
<gene>
    <name evidence="2" type="ORF">HNY73_021233</name>
</gene>